<reference evidence="2" key="1">
    <citation type="submission" date="2018-06" db="EMBL/GenBank/DDBJ databases">
        <authorList>
            <person name="Zhirakovskaya E."/>
        </authorList>
    </citation>
    <scope>NUCLEOTIDE SEQUENCE</scope>
</reference>
<name>A0A3B0UQ37_9ZZZZ</name>
<dbReference type="EMBL" id="UOEV01000087">
    <property type="protein sequence ID" value="VAW33175.1"/>
    <property type="molecule type" value="Genomic_DNA"/>
</dbReference>
<keyword evidence="1" id="KW-0812">Transmembrane</keyword>
<sequence length="194" mass="21859">HRYFIRPELIYPYATRFGLNVINSFIVIYIPIFLVEKGVSPAYIGGAISVMALIHVLFDFKIGKVIRKRAFKPFFVLGFMLMTIILVGASFIGNAYLLLAIIPFAGVATLFVEPIQDTFFFSLVRKAEDEERLYPIYSTSNQAGRFVAKVLPATVLLFASEKFAYLSVALVLLAVAFMVIFMKEKDIFSVAECR</sequence>
<organism evidence="2">
    <name type="scientific">hydrothermal vent metagenome</name>
    <dbReference type="NCBI Taxonomy" id="652676"/>
    <lineage>
        <taxon>unclassified sequences</taxon>
        <taxon>metagenomes</taxon>
        <taxon>ecological metagenomes</taxon>
    </lineage>
</organism>
<feature type="non-terminal residue" evidence="2">
    <location>
        <position position="1"/>
    </location>
</feature>
<evidence type="ECO:0008006" key="3">
    <source>
        <dbReference type="Google" id="ProtNLM"/>
    </source>
</evidence>
<evidence type="ECO:0000313" key="2">
    <source>
        <dbReference type="EMBL" id="VAW33175.1"/>
    </source>
</evidence>
<accession>A0A3B0UQ37</accession>
<dbReference type="Gene3D" id="1.20.1250.20">
    <property type="entry name" value="MFS general substrate transporter like domains"/>
    <property type="match status" value="1"/>
</dbReference>
<proteinExistence type="predicted"/>
<gene>
    <name evidence="2" type="ORF">MNBD_CPR01-519</name>
</gene>
<evidence type="ECO:0000256" key="1">
    <source>
        <dbReference type="SAM" id="Phobius"/>
    </source>
</evidence>
<feature type="transmembrane region" description="Helical" evidence="1">
    <location>
        <begin position="163"/>
        <end position="182"/>
    </location>
</feature>
<protein>
    <recommendedName>
        <fullName evidence="3">MFS transporter</fullName>
    </recommendedName>
</protein>
<dbReference type="SUPFAM" id="SSF103473">
    <property type="entry name" value="MFS general substrate transporter"/>
    <property type="match status" value="1"/>
</dbReference>
<feature type="transmembrane region" description="Helical" evidence="1">
    <location>
        <begin position="70"/>
        <end position="89"/>
    </location>
</feature>
<keyword evidence="1" id="KW-1133">Transmembrane helix</keyword>
<feature type="transmembrane region" description="Helical" evidence="1">
    <location>
        <begin position="40"/>
        <end position="58"/>
    </location>
</feature>
<feature type="transmembrane region" description="Helical" evidence="1">
    <location>
        <begin position="95"/>
        <end position="112"/>
    </location>
</feature>
<feature type="transmembrane region" description="Helical" evidence="1">
    <location>
        <begin position="12"/>
        <end position="34"/>
    </location>
</feature>
<dbReference type="InterPro" id="IPR036259">
    <property type="entry name" value="MFS_trans_sf"/>
</dbReference>
<dbReference type="AlphaFoldDB" id="A0A3B0UQ37"/>
<keyword evidence="1" id="KW-0472">Membrane</keyword>